<dbReference type="EMBL" id="CAJVCH010315458">
    <property type="protein sequence ID" value="CAG7786329.1"/>
    <property type="molecule type" value="Genomic_DNA"/>
</dbReference>
<dbReference type="AlphaFoldDB" id="A0A8J2PHR5"/>
<sequence>EIEASGLSEQTTAIAMDPNELPTADLEIPEDLQFTEFEAVFN</sequence>
<evidence type="ECO:0000256" key="1">
    <source>
        <dbReference type="SAM" id="MobiDB-lite"/>
    </source>
</evidence>
<comment type="caution">
    <text evidence="2">The sequence shown here is derived from an EMBL/GenBank/DDBJ whole genome shotgun (WGS) entry which is preliminary data.</text>
</comment>
<keyword evidence="3" id="KW-1185">Reference proteome</keyword>
<accession>A0A8J2PHR5</accession>
<protein>
    <submittedName>
        <fullName evidence="2">Uncharacterized protein</fullName>
    </submittedName>
</protein>
<name>A0A8J2PHR5_9HEXA</name>
<dbReference type="Proteomes" id="UP000708208">
    <property type="component" value="Unassembled WGS sequence"/>
</dbReference>
<evidence type="ECO:0000313" key="2">
    <source>
        <dbReference type="EMBL" id="CAG7786329.1"/>
    </source>
</evidence>
<feature type="non-terminal residue" evidence="2">
    <location>
        <position position="1"/>
    </location>
</feature>
<gene>
    <name evidence="2" type="ORF">AFUS01_LOCUS24901</name>
</gene>
<proteinExistence type="predicted"/>
<organism evidence="2 3">
    <name type="scientific">Allacma fusca</name>
    <dbReference type="NCBI Taxonomy" id="39272"/>
    <lineage>
        <taxon>Eukaryota</taxon>
        <taxon>Metazoa</taxon>
        <taxon>Ecdysozoa</taxon>
        <taxon>Arthropoda</taxon>
        <taxon>Hexapoda</taxon>
        <taxon>Collembola</taxon>
        <taxon>Symphypleona</taxon>
        <taxon>Sminthuridae</taxon>
        <taxon>Allacma</taxon>
    </lineage>
</organism>
<feature type="region of interest" description="Disordered" evidence="1">
    <location>
        <begin position="1"/>
        <end position="21"/>
    </location>
</feature>
<reference evidence="2" key="1">
    <citation type="submission" date="2021-06" db="EMBL/GenBank/DDBJ databases">
        <authorList>
            <person name="Hodson N. C."/>
            <person name="Mongue J. A."/>
            <person name="Jaron S. K."/>
        </authorList>
    </citation>
    <scope>NUCLEOTIDE SEQUENCE</scope>
</reference>
<evidence type="ECO:0000313" key="3">
    <source>
        <dbReference type="Proteomes" id="UP000708208"/>
    </source>
</evidence>